<reference evidence="4" key="1">
    <citation type="journal article" date="2019" name="Int. J. Syst. Evol. Microbiol.">
        <title>The Global Catalogue of Microorganisms (GCM) 10K type strain sequencing project: providing services to taxonomists for standard genome sequencing and annotation.</title>
        <authorList>
            <consortium name="The Broad Institute Genomics Platform"/>
            <consortium name="The Broad Institute Genome Sequencing Center for Infectious Disease"/>
            <person name="Wu L."/>
            <person name="Ma J."/>
        </authorList>
    </citation>
    <scope>NUCLEOTIDE SEQUENCE [LARGE SCALE GENOMIC DNA]</scope>
    <source>
        <strain evidence="4">JCM 18532</strain>
    </source>
</reference>
<feature type="compositionally biased region" description="Basic and acidic residues" evidence="1">
    <location>
        <begin position="330"/>
        <end position="341"/>
    </location>
</feature>
<name>A0ABP8YTM5_9ACTN</name>
<dbReference type="PROSITE" id="PS51910">
    <property type="entry name" value="GH18_2"/>
    <property type="match status" value="1"/>
</dbReference>
<dbReference type="EMBL" id="BAABKN010000013">
    <property type="protein sequence ID" value="GAA4736141.1"/>
    <property type="molecule type" value="Genomic_DNA"/>
</dbReference>
<proteinExistence type="predicted"/>
<feature type="compositionally biased region" description="Basic and acidic residues" evidence="1">
    <location>
        <begin position="296"/>
        <end position="308"/>
    </location>
</feature>
<organism evidence="3 4">
    <name type="scientific">Nocardioides endophyticus</name>
    <dbReference type="NCBI Taxonomy" id="1353775"/>
    <lineage>
        <taxon>Bacteria</taxon>
        <taxon>Bacillati</taxon>
        <taxon>Actinomycetota</taxon>
        <taxon>Actinomycetes</taxon>
        <taxon>Propionibacteriales</taxon>
        <taxon>Nocardioidaceae</taxon>
        <taxon>Nocardioides</taxon>
    </lineage>
</organism>
<evidence type="ECO:0000313" key="4">
    <source>
        <dbReference type="Proteomes" id="UP001499882"/>
    </source>
</evidence>
<dbReference type="InterPro" id="IPR001223">
    <property type="entry name" value="Glyco_hydro18_cat"/>
</dbReference>
<evidence type="ECO:0000313" key="3">
    <source>
        <dbReference type="EMBL" id="GAA4736141.1"/>
    </source>
</evidence>
<evidence type="ECO:0000259" key="2">
    <source>
        <dbReference type="PROSITE" id="PS51910"/>
    </source>
</evidence>
<dbReference type="Gene3D" id="3.20.20.80">
    <property type="entry name" value="Glycosidases"/>
    <property type="match status" value="1"/>
</dbReference>
<sequence>MSRSTVRLAVALLVIAGVVPQRVRRPVALQRRVDGHWRQVDRARTSRAGRYAFDLWARAATYRVVARSVRAGRERLPAWTSRRTTLSPLAQRGAVRCADPPADRHVGVAGRVPRPLNAGSSRAARRAPDVDTLGLDHPRPRATGRSRSGRFHDPSECHDDVPRGRRKPWVTGYYAAWFWDWLYPPAKVDMTAMTHFVFGRVAPGGGAPDGSGKSIEQYLIDKAHAAATKALLMLGGDGADGRGFMLSSDDVMRAEFVDNIVDYLVAHDHDGVDVDWENCLGDNDRDCGGLPQLRGRAVDRGQGEVRQGDRRRRHHPVDDQLRLAAAHPDQPADGRGEGELP</sequence>
<protein>
    <recommendedName>
        <fullName evidence="2">GH18 domain-containing protein</fullName>
    </recommendedName>
</protein>
<dbReference type="Pfam" id="PF00704">
    <property type="entry name" value="Glyco_hydro_18"/>
    <property type="match status" value="1"/>
</dbReference>
<dbReference type="RefSeq" id="WP_345526618.1">
    <property type="nucleotide sequence ID" value="NZ_BAABKN010000013.1"/>
</dbReference>
<keyword evidence="4" id="KW-1185">Reference proteome</keyword>
<feature type="region of interest" description="Disordered" evidence="1">
    <location>
        <begin position="291"/>
        <end position="341"/>
    </location>
</feature>
<feature type="compositionally biased region" description="Basic and acidic residues" evidence="1">
    <location>
        <begin position="126"/>
        <end position="139"/>
    </location>
</feature>
<dbReference type="Proteomes" id="UP001499882">
    <property type="component" value="Unassembled WGS sequence"/>
</dbReference>
<feature type="region of interest" description="Disordered" evidence="1">
    <location>
        <begin position="100"/>
        <end position="161"/>
    </location>
</feature>
<accession>A0ABP8YTM5</accession>
<comment type="caution">
    <text evidence="3">The sequence shown here is derived from an EMBL/GenBank/DDBJ whole genome shotgun (WGS) entry which is preliminary data.</text>
</comment>
<feature type="domain" description="GH18" evidence="2">
    <location>
        <begin position="168"/>
        <end position="341"/>
    </location>
</feature>
<feature type="compositionally biased region" description="Basic residues" evidence="1">
    <location>
        <begin position="140"/>
        <end position="149"/>
    </location>
</feature>
<dbReference type="InterPro" id="IPR017853">
    <property type="entry name" value="GH"/>
</dbReference>
<feature type="compositionally biased region" description="Basic and acidic residues" evidence="1">
    <location>
        <begin position="150"/>
        <end position="161"/>
    </location>
</feature>
<gene>
    <name evidence="3" type="ORF">GCM10023350_19970</name>
</gene>
<evidence type="ECO:0000256" key="1">
    <source>
        <dbReference type="SAM" id="MobiDB-lite"/>
    </source>
</evidence>
<dbReference type="SUPFAM" id="SSF51445">
    <property type="entry name" value="(Trans)glycosidases"/>
    <property type="match status" value="1"/>
</dbReference>